<comment type="caution">
    <text evidence="2">The sequence shown here is derived from an EMBL/GenBank/DDBJ whole genome shotgun (WGS) entry which is preliminary data.</text>
</comment>
<sequence length="213" mass="24834">MKIISTNIGSPTTITWNGKEEQTGIFKYPVDESLFLGKTDVAKDTVIDRKHHAGINKACFLFSVDHYDYWKNKYPNLDWNWGMFGENLTVSDFDESKIRIGDIYKLGSVLVQVSQPREPCYKLGIRFEDQGILKEYIDYGFPGTYVRILEEGEVKKGDELVLVEQSENRLTVKDFYQLLFMRKKDPSILQLALTNESLPEYKRERLKKYLPKI</sequence>
<dbReference type="InterPro" id="IPR052353">
    <property type="entry name" value="Benzoxazolinone_Detox_Enz"/>
</dbReference>
<keyword evidence="3" id="KW-1185">Reference proteome</keyword>
<organism evidence="2 3">
    <name type="scientific">Zobellia barbeyronii</name>
    <dbReference type="NCBI Taxonomy" id="2748009"/>
    <lineage>
        <taxon>Bacteria</taxon>
        <taxon>Pseudomonadati</taxon>
        <taxon>Bacteroidota</taxon>
        <taxon>Flavobacteriia</taxon>
        <taxon>Flavobacteriales</taxon>
        <taxon>Flavobacteriaceae</taxon>
        <taxon>Zobellia</taxon>
    </lineage>
</organism>
<dbReference type="EMBL" id="JACATN010000003">
    <property type="protein sequence ID" value="MBT2161771.1"/>
    <property type="molecule type" value="Genomic_DNA"/>
</dbReference>
<dbReference type="PANTHER" id="PTHR30212:SF2">
    <property type="entry name" value="PROTEIN YIIM"/>
    <property type="match status" value="1"/>
</dbReference>
<dbReference type="PROSITE" id="PS51340">
    <property type="entry name" value="MOSC"/>
    <property type="match status" value="1"/>
</dbReference>
<gene>
    <name evidence="2" type="ORF">HW347_10870</name>
</gene>
<reference evidence="3" key="1">
    <citation type="submission" date="2023-07" db="EMBL/GenBank/DDBJ databases">
        <title>Zobellia barbeyronii sp. nov., a new marine flavobacterium, isolated from green and red algae.</title>
        <authorList>
            <person name="Nedashkovskaya O.I."/>
            <person name="Otstavnykh N."/>
            <person name="Zhukova N."/>
            <person name="Guzev K."/>
            <person name="Chausova V."/>
            <person name="Tekutyeva L."/>
            <person name="Mikhailov V."/>
            <person name="Isaeva M."/>
        </authorList>
    </citation>
    <scope>NUCLEOTIDE SEQUENCE [LARGE SCALE GENOMIC DNA]</scope>
    <source>
        <strain evidence="3">KMM 6746</strain>
    </source>
</reference>
<feature type="domain" description="MOSC" evidence="1">
    <location>
        <begin position="28"/>
        <end position="163"/>
    </location>
</feature>
<dbReference type="InterPro" id="IPR005302">
    <property type="entry name" value="MoCF_Sase_C"/>
</dbReference>
<dbReference type="SUPFAM" id="SSF50800">
    <property type="entry name" value="PK beta-barrel domain-like"/>
    <property type="match status" value="1"/>
</dbReference>
<dbReference type="PANTHER" id="PTHR30212">
    <property type="entry name" value="PROTEIN YIIM"/>
    <property type="match status" value="1"/>
</dbReference>
<evidence type="ECO:0000259" key="1">
    <source>
        <dbReference type="PROSITE" id="PS51340"/>
    </source>
</evidence>
<name>A0ABS5WFN8_9FLAO</name>
<evidence type="ECO:0000313" key="2">
    <source>
        <dbReference type="EMBL" id="MBT2161771.1"/>
    </source>
</evidence>
<dbReference type="RefSeq" id="WP_214611895.1">
    <property type="nucleotide sequence ID" value="NZ_JACATN010000003.1"/>
</dbReference>
<dbReference type="Gene3D" id="2.40.33.20">
    <property type="entry name" value="PK beta-barrel domain-like"/>
    <property type="match status" value="1"/>
</dbReference>
<proteinExistence type="predicted"/>
<evidence type="ECO:0000313" key="3">
    <source>
        <dbReference type="Proteomes" id="UP000740413"/>
    </source>
</evidence>
<dbReference type="Proteomes" id="UP000740413">
    <property type="component" value="Unassembled WGS sequence"/>
</dbReference>
<protein>
    <submittedName>
        <fullName evidence="2">MOSC domain-containing protein</fullName>
    </submittedName>
</protein>
<dbReference type="Pfam" id="PF03473">
    <property type="entry name" value="MOSC"/>
    <property type="match status" value="1"/>
</dbReference>
<dbReference type="InterPro" id="IPR011037">
    <property type="entry name" value="Pyrv_Knase-like_insert_dom_sf"/>
</dbReference>
<accession>A0ABS5WFN8</accession>